<dbReference type="AlphaFoldDB" id="G9QMF4"/>
<sequence>MFLRMQNPYSSSIRCGPLQTQAEGSCTILMKKIVFICFIFILASCQQNPDVSKTHSLEQSAKAAGQKNPSLFVVRHVVRSNDLYVECFAPDITFMTKSNQKKRGKAVVSIDGVRYGEYRTAAFIIESLPSGTHLINIEIKDTNNHPLGLRKQFYVTVP</sequence>
<evidence type="ECO:0000313" key="2">
    <source>
        <dbReference type="Proteomes" id="UP000011747"/>
    </source>
</evidence>
<keyword evidence="2" id="KW-1185">Reference proteome</keyword>
<proteinExistence type="predicted"/>
<name>G9QMF4_9BACI</name>
<organism evidence="1 2">
    <name type="scientific">Bacillus smithii 7_3_47FAA</name>
    <dbReference type="NCBI Taxonomy" id="665952"/>
    <lineage>
        <taxon>Bacteria</taxon>
        <taxon>Bacillati</taxon>
        <taxon>Bacillota</taxon>
        <taxon>Bacilli</taxon>
        <taxon>Bacillales</taxon>
        <taxon>Bacillaceae</taxon>
        <taxon>Bacillus</taxon>
    </lineage>
</organism>
<protein>
    <submittedName>
        <fullName evidence="1">Uncharacterized protein</fullName>
    </submittedName>
</protein>
<dbReference type="PATRIC" id="fig|665952.3.peg.2271"/>
<dbReference type="RefSeq" id="WP_003354455.1">
    <property type="nucleotide sequence ID" value="NZ_JH414757.1"/>
</dbReference>
<gene>
    <name evidence="1" type="ORF">HMPREF1015_00719</name>
</gene>
<evidence type="ECO:0000313" key="1">
    <source>
        <dbReference type="EMBL" id="EHL77060.1"/>
    </source>
</evidence>
<reference evidence="1 2" key="1">
    <citation type="submission" date="2011-09" db="EMBL/GenBank/DDBJ databases">
        <title>The Genome Sequence of Bacillus smithii 7_3_47FAA.</title>
        <authorList>
            <consortium name="The Broad Institute Genome Sequencing Platform"/>
            <person name="Earl A."/>
            <person name="Ward D."/>
            <person name="Feldgarden M."/>
            <person name="Gevers D."/>
            <person name="Daigneault M."/>
            <person name="Strauss J."/>
            <person name="Allen-Vercoe E."/>
            <person name="Young S.K."/>
            <person name="Zeng Q."/>
            <person name="Gargeya S."/>
            <person name="Fitzgerald M."/>
            <person name="Haas B."/>
            <person name="Abouelleil A."/>
            <person name="Alvarado L."/>
            <person name="Arachchi H.M."/>
            <person name="Berlin A."/>
            <person name="Brown A."/>
            <person name="Chapman S.B."/>
            <person name="Chen Z."/>
            <person name="Dunbar C."/>
            <person name="Freedman E."/>
            <person name="Gearin G."/>
            <person name="Goldberg J."/>
            <person name="Griggs A."/>
            <person name="Gujja S."/>
            <person name="Heiman D."/>
            <person name="Howarth C."/>
            <person name="Larson L."/>
            <person name="Lui A."/>
            <person name="MacDonald P.J.P."/>
            <person name="Montmayeur A."/>
            <person name="Murphy C."/>
            <person name="Neiman D."/>
            <person name="Pearson M."/>
            <person name="Priest M."/>
            <person name="Roberts A."/>
            <person name="Saif S."/>
            <person name="Shea T."/>
            <person name="Shenoy N."/>
            <person name="Sisk P."/>
            <person name="Stolte C."/>
            <person name="Sykes S."/>
            <person name="Wortman J."/>
            <person name="Nusbaum C."/>
            <person name="Birren B."/>
        </authorList>
    </citation>
    <scope>NUCLEOTIDE SEQUENCE [LARGE SCALE GENOMIC DNA]</scope>
    <source>
        <strain evidence="1 2">7_3_47FAA</strain>
    </source>
</reference>
<dbReference type="EMBL" id="ACWF01000119">
    <property type="protein sequence ID" value="EHL77060.1"/>
    <property type="molecule type" value="Genomic_DNA"/>
</dbReference>
<dbReference type="Proteomes" id="UP000011747">
    <property type="component" value="Unassembled WGS sequence"/>
</dbReference>
<comment type="caution">
    <text evidence="1">The sequence shown here is derived from an EMBL/GenBank/DDBJ whole genome shotgun (WGS) entry which is preliminary data.</text>
</comment>
<accession>G9QMF4</accession>
<dbReference type="HOGENOM" id="CLU_1665945_0_0_9"/>